<dbReference type="AlphaFoldDB" id="A0ABD0JTR2"/>
<feature type="domain" description="EF-hand" evidence="4">
    <location>
        <begin position="120"/>
        <end position="143"/>
    </location>
</feature>
<keyword evidence="1" id="KW-0677">Repeat</keyword>
<dbReference type="InterPro" id="IPR018247">
    <property type="entry name" value="EF_Hand_1_Ca_BS"/>
</dbReference>
<dbReference type="InterPro" id="IPR002048">
    <property type="entry name" value="EF_hand_dom"/>
</dbReference>
<dbReference type="PANTHER" id="PTHR23048">
    <property type="entry name" value="MYOSIN LIGHT CHAIN 1, 3"/>
    <property type="match status" value="1"/>
</dbReference>
<dbReference type="PANTHER" id="PTHR23048:SF0">
    <property type="entry name" value="CALMODULIN LIKE 3"/>
    <property type="match status" value="1"/>
</dbReference>
<dbReference type="Pfam" id="PF13499">
    <property type="entry name" value="EF-hand_7"/>
    <property type="match status" value="2"/>
</dbReference>
<feature type="domain" description="EF-hand" evidence="4">
    <location>
        <begin position="84"/>
        <end position="119"/>
    </location>
</feature>
<evidence type="ECO:0000259" key="4">
    <source>
        <dbReference type="PROSITE" id="PS50222"/>
    </source>
</evidence>
<dbReference type="PROSITE" id="PS50222">
    <property type="entry name" value="EF_HAND_2"/>
    <property type="match status" value="4"/>
</dbReference>
<evidence type="ECO:0000256" key="2">
    <source>
        <dbReference type="ARBA" id="ARBA00022837"/>
    </source>
</evidence>
<reference evidence="5 6" key="1">
    <citation type="journal article" date="2023" name="Sci. Data">
        <title>Genome assembly of the Korean intertidal mud-creeper Batillaria attramentaria.</title>
        <authorList>
            <person name="Patra A.K."/>
            <person name="Ho P.T."/>
            <person name="Jun S."/>
            <person name="Lee S.J."/>
            <person name="Kim Y."/>
            <person name="Won Y.J."/>
        </authorList>
    </citation>
    <scope>NUCLEOTIDE SEQUENCE [LARGE SCALE GENOMIC DNA]</scope>
    <source>
        <strain evidence="5">Wonlab-2016</strain>
    </source>
</reference>
<feature type="non-terminal residue" evidence="5">
    <location>
        <position position="283"/>
    </location>
</feature>
<evidence type="ECO:0000256" key="1">
    <source>
        <dbReference type="ARBA" id="ARBA00022737"/>
    </source>
</evidence>
<proteinExistence type="predicted"/>
<organism evidence="5 6">
    <name type="scientific">Batillaria attramentaria</name>
    <dbReference type="NCBI Taxonomy" id="370345"/>
    <lineage>
        <taxon>Eukaryota</taxon>
        <taxon>Metazoa</taxon>
        <taxon>Spiralia</taxon>
        <taxon>Lophotrochozoa</taxon>
        <taxon>Mollusca</taxon>
        <taxon>Gastropoda</taxon>
        <taxon>Caenogastropoda</taxon>
        <taxon>Sorbeoconcha</taxon>
        <taxon>Cerithioidea</taxon>
        <taxon>Batillariidae</taxon>
        <taxon>Batillaria</taxon>
    </lineage>
</organism>
<dbReference type="Proteomes" id="UP001519460">
    <property type="component" value="Unassembled WGS sequence"/>
</dbReference>
<sequence length="283" mass="31888">TTDLTEVDRKDIREAFDILDEDGDGKLSTAELETLLRGQFVVASNKELKELLENMDVDKNGTVDYEEFEDFVKRNGLYKASMEEVSEDMRDAFQVFDKDGDGYIDVEEFKTVMMTMGDKMSEEEVQKMMKDADANGDGKIDYKGANKTECRLQQRCVSYLGACSEVRLFRCSEEAAGDFNMIVAQAFVFVVVAVASTEAAPIRQFIPGPPGQQEKPLDTLDKLYARLDDAIDQLKTAGELVGNIETHLSLLKKFVDDFLLITLPEVESINNSQNLTLDKLWEH</sequence>
<dbReference type="CDD" id="cd00051">
    <property type="entry name" value="EFh"/>
    <property type="match status" value="1"/>
</dbReference>
<evidence type="ECO:0000313" key="5">
    <source>
        <dbReference type="EMBL" id="KAK7478044.1"/>
    </source>
</evidence>
<keyword evidence="2" id="KW-0106">Calcium</keyword>
<dbReference type="SMART" id="SM00054">
    <property type="entry name" value="EFh"/>
    <property type="match status" value="4"/>
</dbReference>
<evidence type="ECO:0000313" key="6">
    <source>
        <dbReference type="Proteomes" id="UP001519460"/>
    </source>
</evidence>
<gene>
    <name evidence="5" type="ORF">BaRGS_00030720</name>
</gene>
<comment type="caution">
    <text evidence="5">The sequence shown here is derived from an EMBL/GenBank/DDBJ whole genome shotgun (WGS) entry which is preliminary data.</text>
</comment>
<dbReference type="PROSITE" id="PS00018">
    <property type="entry name" value="EF_HAND_1"/>
    <property type="match status" value="3"/>
</dbReference>
<keyword evidence="3" id="KW-0514">Muscle protein</keyword>
<dbReference type="Gene3D" id="1.10.238.10">
    <property type="entry name" value="EF-hand"/>
    <property type="match status" value="2"/>
</dbReference>
<feature type="domain" description="EF-hand" evidence="4">
    <location>
        <begin position="43"/>
        <end position="78"/>
    </location>
</feature>
<dbReference type="EMBL" id="JACVVK020000335">
    <property type="protein sequence ID" value="KAK7478044.1"/>
    <property type="molecule type" value="Genomic_DNA"/>
</dbReference>
<dbReference type="FunFam" id="1.10.238.10:FF:000001">
    <property type="entry name" value="Calmodulin 1"/>
    <property type="match status" value="1"/>
</dbReference>
<feature type="non-terminal residue" evidence="5">
    <location>
        <position position="1"/>
    </location>
</feature>
<evidence type="ECO:0000256" key="3">
    <source>
        <dbReference type="ARBA" id="ARBA00023179"/>
    </source>
</evidence>
<protein>
    <recommendedName>
        <fullName evidence="4">EF-hand domain-containing protein</fullName>
    </recommendedName>
</protein>
<dbReference type="InterPro" id="IPR011992">
    <property type="entry name" value="EF-hand-dom_pair"/>
</dbReference>
<accession>A0ABD0JTR2</accession>
<dbReference type="InterPro" id="IPR050230">
    <property type="entry name" value="CALM/Myosin/TropC-like"/>
</dbReference>
<keyword evidence="6" id="KW-1185">Reference proteome</keyword>
<dbReference type="SUPFAM" id="SSF47473">
    <property type="entry name" value="EF-hand"/>
    <property type="match status" value="1"/>
</dbReference>
<feature type="domain" description="EF-hand" evidence="4">
    <location>
        <begin position="7"/>
        <end position="42"/>
    </location>
</feature>
<name>A0ABD0JTR2_9CAEN</name>